<keyword evidence="4" id="KW-0507">mRNA processing</keyword>
<sequence>MSSPSLQQALLQQPENKSKEELDQEKQAFDIYRKALTFNVVSKYDPKINQLIHLSSYCVVYKFDDEISDWEKLDYQGPLIIYSRNFIKSKHAIELQAKKKRIAKIRSLQTKNKSNDKSNDNNNDSSSSELPPNEFINDANLVSITEVLKNDAFYEFGIIVLNRSKVENFSLGLIPNQNLIPDTLNLKYLKRQKDIDGFDDSNEKFIIEKNGELVIIKALDGNTYGLWLFDETDREYIYKLLCYIIGA</sequence>
<dbReference type="GO" id="GO:0000290">
    <property type="term" value="P:deadenylation-dependent decapping of nuclear-transcribed mRNA"/>
    <property type="evidence" value="ECO:0007669"/>
    <property type="project" value="InterPro"/>
</dbReference>
<evidence type="ECO:0000256" key="4">
    <source>
        <dbReference type="ARBA" id="ARBA00022664"/>
    </source>
</evidence>
<dbReference type="GO" id="GO:0006397">
    <property type="term" value="P:mRNA processing"/>
    <property type="evidence" value="ECO:0007669"/>
    <property type="project" value="UniProtKB-KW"/>
</dbReference>
<dbReference type="PANTHER" id="PTHR16290">
    <property type="entry name" value="TRANSCRIPTION FACTOR SMIF DECAPPING ENZYME DCP1"/>
    <property type="match status" value="1"/>
</dbReference>
<dbReference type="Proteomes" id="UP001165120">
    <property type="component" value="Unassembled WGS sequence"/>
</dbReference>
<accession>A0A9W6WF53</accession>
<name>A0A9W6WF53_CANBO</name>
<comment type="similarity">
    <text evidence="2">Belongs to the DCP1 family.</text>
</comment>
<feature type="compositionally biased region" description="Low complexity" evidence="5">
    <location>
        <begin position="1"/>
        <end position="14"/>
    </location>
</feature>
<comment type="subcellular location">
    <subcellularLocation>
        <location evidence="1">Cytoplasm</location>
    </subcellularLocation>
</comment>
<gene>
    <name evidence="6" type="ORF">Cboi02_000195900</name>
</gene>
<feature type="region of interest" description="Disordered" evidence="5">
    <location>
        <begin position="108"/>
        <end position="132"/>
    </location>
</feature>
<evidence type="ECO:0000313" key="6">
    <source>
        <dbReference type="EMBL" id="GME68933.1"/>
    </source>
</evidence>
<evidence type="ECO:0000256" key="1">
    <source>
        <dbReference type="ARBA" id="ARBA00004496"/>
    </source>
</evidence>
<proteinExistence type="inferred from homology"/>
<reference evidence="6" key="1">
    <citation type="submission" date="2023-04" db="EMBL/GenBank/DDBJ databases">
        <title>Candida boidinii NBRC 10035.</title>
        <authorList>
            <person name="Ichikawa N."/>
            <person name="Sato H."/>
            <person name="Tonouchi N."/>
        </authorList>
    </citation>
    <scope>NUCLEOTIDE SEQUENCE</scope>
    <source>
        <strain evidence="6">NBRC 10035</strain>
    </source>
</reference>
<dbReference type="SUPFAM" id="SSF50729">
    <property type="entry name" value="PH domain-like"/>
    <property type="match status" value="1"/>
</dbReference>
<keyword evidence="7" id="KW-1185">Reference proteome</keyword>
<dbReference type="InterPro" id="IPR011993">
    <property type="entry name" value="PH-like_dom_sf"/>
</dbReference>
<dbReference type="AlphaFoldDB" id="A0A9W6WF53"/>
<dbReference type="GO" id="GO:0031087">
    <property type="term" value="P:deadenylation-independent decapping of nuclear-transcribed mRNA"/>
    <property type="evidence" value="ECO:0007669"/>
    <property type="project" value="TreeGrafter"/>
</dbReference>
<evidence type="ECO:0000256" key="3">
    <source>
        <dbReference type="ARBA" id="ARBA00022490"/>
    </source>
</evidence>
<organism evidence="6 7">
    <name type="scientific">Candida boidinii</name>
    <name type="common">Yeast</name>
    <dbReference type="NCBI Taxonomy" id="5477"/>
    <lineage>
        <taxon>Eukaryota</taxon>
        <taxon>Fungi</taxon>
        <taxon>Dikarya</taxon>
        <taxon>Ascomycota</taxon>
        <taxon>Saccharomycotina</taxon>
        <taxon>Pichiomycetes</taxon>
        <taxon>Pichiales</taxon>
        <taxon>Pichiaceae</taxon>
        <taxon>Ogataea</taxon>
        <taxon>Ogataea/Candida clade</taxon>
    </lineage>
</organism>
<dbReference type="GO" id="GO:0000932">
    <property type="term" value="C:P-body"/>
    <property type="evidence" value="ECO:0007669"/>
    <property type="project" value="TreeGrafter"/>
</dbReference>
<dbReference type="InterPro" id="IPR010334">
    <property type="entry name" value="Dcp1"/>
</dbReference>
<dbReference type="GO" id="GO:0008047">
    <property type="term" value="F:enzyme activator activity"/>
    <property type="evidence" value="ECO:0007669"/>
    <property type="project" value="InterPro"/>
</dbReference>
<feature type="region of interest" description="Disordered" evidence="5">
    <location>
        <begin position="1"/>
        <end position="22"/>
    </location>
</feature>
<protein>
    <submittedName>
        <fullName evidence="6">Unnamed protein product</fullName>
    </submittedName>
</protein>
<keyword evidence="3" id="KW-0963">Cytoplasm</keyword>
<dbReference type="EMBL" id="BSXN01000531">
    <property type="protein sequence ID" value="GME68933.1"/>
    <property type="molecule type" value="Genomic_DNA"/>
</dbReference>
<evidence type="ECO:0000256" key="5">
    <source>
        <dbReference type="SAM" id="MobiDB-lite"/>
    </source>
</evidence>
<comment type="caution">
    <text evidence="6">The sequence shown here is derived from an EMBL/GenBank/DDBJ whole genome shotgun (WGS) entry which is preliminary data.</text>
</comment>
<dbReference type="PANTHER" id="PTHR16290:SF0">
    <property type="entry name" value="DECAPPING PROTEIN 1, ISOFORM A"/>
    <property type="match status" value="1"/>
</dbReference>
<dbReference type="Pfam" id="PF06058">
    <property type="entry name" value="DCP1"/>
    <property type="match status" value="1"/>
</dbReference>
<evidence type="ECO:0000256" key="2">
    <source>
        <dbReference type="ARBA" id="ARBA00008778"/>
    </source>
</evidence>
<dbReference type="Gene3D" id="2.30.29.30">
    <property type="entry name" value="Pleckstrin-homology domain (PH domain)/Phosphotyrosine-binding domain (PTB)"/>
    <property type="match status" value="1"/>
</dbReference>
<evidence type="ECO:0000313" key="7">
    <source>
        <dbReference type="Proteomes" id="UP001165120"/>
    </source>
</evidence>
<dbReference type="GO" id="GO:0003729">
    <property type="term" value="F:mRNA binding"/>
    <property type="evidence" value="ECO:0007669"/>
    <property type="project" value="TreeGrafter"/>
</dbReference>